<reference evidence="5" key="1">
    <citation type="submission" date="2025-08" db="UniProtKB">
        <authorList>
            <consortium name="RefSeq"/>
        </authorList>
    </citation>
    <scope>IDENTIFICATION</scope>
    <source>
        <tissue evidence="5">Whole organism</tissue>
    </source>
</reference>
<gene>
    <name evidence="5" type="primary">LOC113207082</name>
</gene>
<dbReference type="SUPFAM" id="SSF48726">
    <property type="entry name" value="Immunoglobulin"/>
    <property type="match status" value="2"/>
</dbReference>
<feature type="compositionally biased region" description="Pro residues" evidence="1">
    <location>
        <begin position="60"/>
        <end position="75"/>
    </location>
</feature>
<dbReference type="OrthoDB" id="6354602at2759"/>
<evidence type="ECO:0000313" key="4">
    <source>
        <dbReference type="Proteomes" id="UP000504606"/>
    </source>
</evidence>
<dbReference type="SMART" id="SM00408">
    <property type="entry name" value="IGc2"/>
    <property type="match status" value="2"/>
</dbReference>
<dbReference type="PANTHER" id="PTHR23279">
    <property type="entry name" value="DEFECTIVE PROBOSCIS EXTENSION RESPONSE DPR -RELATED"/>
    <property type="match status" value="1"/>
</dbReference>
<keyword evidence="4" id="KW-1185">Reference proteome</keyword>
<dbReference type="GeneID" id="113207082"/>
<dbReference type="SMART" id="SM00409">
    <property type="entry name" value="IG"/>
    <property type="match status" value="2"/>
</dbReference>
<dbReference type="InterPro" id="IPR013106">
    <property type="entry name" value="Ig_V-set"/>
</dbReference>
<dbReference type="KEGG" id="foc:113207082"/>
<dbReference type="InterPro" id="IPR003598">
    <property type="entry name" value="Ig_sub2"/>
</dbReference>
<organism evidence="4 5">
    <name type="scientific">Frankliniella occidentalis</name>
    <name type="common">Western flower thrips</name>
    <name type="synonym">Euthrips occidentalis</name>
    <dbReference type="NCBI Taxonomy" id="133901"/>
    <lineage>
        <taxon>Eukaryota</taxon>
        <taxon>Metazoa</taxon>
        <taxon>Ecdysozoa</taxon>
        <taxon>Arthropoda</taxon>
        <taxon>Hexapoda</taxon>
        <taxon>Insecta</taxon>
        <taxon>Pterygota</taxon>
        <taxon>Neoptera</taxon>
        <taxon>Paraneoptera</taxon>
        <taxon>Thysanoptera</taxon>
        <taxon>Terebrantia</taxon>
        <taxon>Thripoidea</taxon>
        <taxon>Thripidae</taxon>
        <taxon>Frankliniella</taxon>
    </lineage>
</organism>
<protein>
    <submittedName>
        <fullName evidence="5">Uncharacterized protein LOC113207082</fullName>
    </submittedName>
</protein>
<dbReference type="GO" id="GO:0050808">
    <property type="term" value="P:synapse organization"/>
    <property type="evidence" value="ECO:0007669"/>
    <property type="project" value="TreeGrafter"/>
</dbReference>
<feature type="chain" id="PRO_5039367547" evidence="2">
    <location>
        <begin position="30"/>
        <end position="432"/>
    </location>
</feature>
<dbReference type="InterPro" id="IPR013783">
    <property type="entry name" value="Ig-like_fold"/>
</dbReference>
<sequence>MRRGCGAMGGAPVASLYALLAFMALLASADNDTVLVDLGGDLLDDEEVFVPLTSSAAAPTAPPPATPTSPSPAPSPDLQASVTASSAGVAADFGALNRQPLIGDPPTPPPTSLSVQAAAPRAVNPFAYNVSSVLEGGRAVPTSTSPAPQIVPIGFMRRPEGRPDGGAQAQLPPPALKKHMHSAQGHFGPYFEDGAGPHNITTRVGSTVTLNCRVGMLSDKTVTWVHRRGEQMHLLTVGGTTYSSDQRLALRFRYPNDWRLEISPVTLRDQGRYECQVTTHPLLARIVNLRVTAPDVQIVDEQMHPVSERYYKAGSAVELTCLAGQLEGPGDTVHWSRGRQPLSQAGAGVSTNASSVNGRVVSTLTLRHAQKKDSGNYSCSVGSLAGASVAVHVLNGELPAAVHDGNSGVTSSRVATWLLALLQCSQLLASGR</sequence>
<evidence type="ECO:0000256" key="1">
    <source>
        <dbReference type="SAM" id="MobiDB-lite"/>
    </source>
</evidence>
<dbReference type="InterPro" id="IPR036179">
    <property type="entry name" value="Ig-like_dom_sf"/>
</dbReference>
<dbReference type="GO" id="GO:0032589">
    <property type="term" value="C:neuron projection membrane"/>
    <property type="evidence" value="ECO:0007669"/>
    <property type="project" value="TreeGrafter"/>
</dbReference>
<evidence type="ECO:0000259" key="3">
    <source>
        <dbReference type="PROSITE" id="PS50835"/>
    </source>
</evidence>
<dbReference type="Proteomes" id="UP000504606">
    <property type="component" value="Unplaced"/>
</dbReference>
<evidence type="ECO:0000256" key="2">
    <source>
        <dbReference type="SAM" id="SignalP"/>
    </source>
</evidence>
<feature type="signal peptide" evidence="2">
    <location>
        <begin position="1"/>
        <end position="29"/>
    </location>
</feature>
<dbReference type="InterPro" id="IPR037448">
    <property type="entry name" value="Zig-8"/>
</dbReference>
<feature type="domain" description="Ig-like" evidence="3">
    <location>
        <begin position="294"/>
        <end position="390"/>
    </location>
</feature>
<proteinExistence type="predicted"/>
<dbReference type="InterPro" id="IPR013098">
    <property type="entry name" value="Ig_I-set"/>
</dbReference>
<feature type="domain" description="Ig-like" evidence="3">
    <location>
        <begin position="189"/>
        <end position="292"/>
    </location>
</feature>
<dbReference type="RefSeq" id="XP_052120430.1">
    <property type="nucleotide sequence ID" value="XM_052264470.1"/>
</dbReference>
<dbReference type="SMART" id="SM00406">
    <property type="entry name" value="IGv"/>
    <property type="match status" value="2"/>
</dbReference>
<name>A0A9C6TUI2_FRAOC</name>
<evidence type="ECO:0000313" key="5">
    <source>
        <dbReference type="RefSeq" id="XP_052120430.1"/>
    </source>
</evidence>
<dbReference type="Gene3D" id="2.60.40.10">
    <property type="entry name" value="Immunoglobulins"/>
    <property type="match status" value="2"/>
</dbReference>
<dbReference type="InterPro" id="IPR007110">
    <property type="entry name" value="Ig-like_dom"/>
</dbReference>
<dbReference type="PROSITE" id="PS50835">
    <property type="entry name" value="IG_LIKE"/>
    <property type="match status" value="2"/>
</dbReference>
<dbReference type="AlphaFoldDB" id="A0A9C6TUI2"/>
<dbReference type="PANTHER" id="PTHR23279:SF3">
    <property type="entry name" value="DEFECTIVE PROBOSCIS EXTENSION RESPONSE 18"/>
    <property type="match status" value="1"/>
</dbReference>
<dbReference type="CDD" id="cd00096">
    <property type="entry name" value="Ig"/>
    <property type="match status" value="1"/>
</dbReference>
<dbReference type="Pfam" id="PF07679">
    <property type="entry name" value="I-set"/>
    <property type="match status" value="1"/>
</dbReference>
<dbReference type="InterPro" id="IPR003599">
    <property type="entry name" value="Ig_sub"/>
</dbReference>
<feature type="region of interest" description="Disordered" evidence="1">
    <location>
        <begin position="160"/>
        <end position="181"/>
    </location>
</feature>
<keyword evidence="2" id="KW-0732">Signal</keyword>
<dbReference type="Pfam" id="PF13927">
    <property type="entry name" value="Ig_3"/>
    <property type="match status" value="1"/>
</dbReference>
<accession>A0A9C6TUI2</accession>
<feature type="region of interest" description="Disordered" evidence="1">
    <location>
        <begin position="55"/>
        <end position="84"/>
    </location>
</feature>